<feature type="region of interest" description="Disordered" evidence="1">
    <location>
        <begin position="113"/>
        <end position="138"/>
    </location>
</feature>
<dbReference type="Gramene" id="TraesWEE_scaffold_098276_01G000100.1">
    <property type="protein sequence ID" value="TraesWEE_scaffold_098276_01G000100.1"/>
    <property type="gene ID" value="TraesWEE_scaffold_098276_01G000100"/>
</dbReference>
<dbReference type="EnsemblPlants" id="TraesCS4B02G009100.1">
    <property type="protein sequence ID" value="TraesCS4B02G009100.1"/>
    <property type="gene ID" value="TraesCS4B02G009100"/>
</dbReference>
<accession>A0A3B6IKA1</accession>
<evidence type="ECO:0000313" key="2">
    <source>
        <dbReference type="EnsemblPlants" id="TraesCS4B02G009100.1"/>
    </source>
</evidence>
<proteinExistence type="predicted"/>
<dbReference type="RefSeq" id="XP_044367753.1">
    <property type="nucleotide sequence ID" value="XM_044511818.1"/>
</dbReference>
<organism evidence="2">
    <name type="scientific">Triticum aestivum</name>
    <name type="common">Wheat</name>
    <dbReference type="NCBI Taxonomy" id="4565"/>
    <lineage>
        <taxon>Eukaryota</taxon>
        <taxon>Viridiplantae</taxon>
        <taxon>Streptophyta</taxon>
        <taxon>Embryophyta</taxon>
        <taxon>Tracheophyta</taxon>
        <taxon>Spermatophyta</taxon>
        <taxon>Magnoliopsida</taxon>
        <taxon>Liliopsida</taxon>
        <taxon>Poales</taxon>
        <taxon>Poaceae</taxon>
        <taxon>BOP clade</taxon>
        <taxon>Pooideae</taxon>
        <taxon>Triticodae</taxon>
        <taxon>Triticeae</taxon>
        <taxon>Triticinae</taxon>
        <taxon>Triticum</taxon>
    </lineage>
</organism>
<gene>
    <name evidence="2" type="primary">LOC123090515</name>
</gene>
<keyword evidence="3" id="KW-1185">Reference proteome</keyword>
<dbReference type="RefSeq" id="XP_044367754.1">
    <property type="nucleotide sequence ID" value="XM_044511819.1"/>
</dbReference>
<name>A0A3B6IKA1_WHEAT</name>
<dbReference type="Gramene" id="TraesCAD_scaffold_007647_01G000800.1">
    <property type="protein sequence ID" value="TraesCAD_scaffold_007647_01G000800.1"/>
    <property type="gene ID" value="TraesCAD_scaffold_007647_01G000800"/>
</dbReference>
<protein>
    <submittedName>
        <fullName evidence="2">Uncharacterized protein</fullName>
    </submittedName>
</protein>
<dbReference type="Gramene" id="TraesCS4B03G0014100.2">
    <property type="protein sequence ID" value="TraesCS4B03G0014100.2.CDS"/>
    <property type="gene ID" value="TraesCS4B03G0014100"/>
</dbReference>
<evidence type="ECO:0000313" key="3">
    <source>
        <dbReference type="Proteomes" id="UP000019116"/>
    </source>
</evidence>
<reference evidence="2" key="1">
    <citation type="submission" date="2018-08" db="EMBL/GenBank/DDBJ databases">
        <authorList>
            <person name="Rossello M."/>
        </authorList>
    </citation>
    <scope>NUCLEOTIDE SEQUENCE [LARGE SCALE GENOMIC DNA]</scope>
    <source>
        <strain evidence="2">cv. Chinese Spring</strain>
    </source>
</reference>
<dbReference type="Gramene" id="TraesCS4B02G009100.1">
    <property type="protein sequence ID" value="TraesCS4B02G009100.1"/>
    <property type="gene ID" value="TraesCS4B02G009100"/>
</dbReference>
<dbReference type="OrthoDB" id="10344688at2759"/>
<dbReference type="AlphaFoldDB" id="A0A3B6IKA1"/>
<reference evidence="2" key="2">
    <citation type="submission" date="2018-10" db="UniProtKB">
        <authorList>
            <consortium name="EnsemblPlants"/>
        </authorList>
    </citation>
    <scope>IDENTIFICATION</scope>
</reference>
<sequence length="189" mass="21221">MESNAGSSSSPSETFSEIDNHMECLYITPNEAVWRLPEYHIHPTYLSTKRLPVILNGMKNDSVSQFPIGHVKKKSFSINNAHVLRSTKPSPIKELMTHPSSTINIESMMIQTPEDSNNTTHPSCPGATINTQKKQDKHSLAKRIAEFTEDETTNKESQKEVDLEAAELHLQVVKKHKQHNAGNNMTMNS</sequence>
<feature type="compositionally biased region" description="Polar residues" evidence="1">
    <location>
        <begin position="113"/>
        <end position="132"/>
    </location>
</feature>
<dbReference type="Proteomes" id="UP000019116">
    <property type="component" value="Chromosome 4B"/>
</dbReference>
<dbReference type="GeneID" id="123090515"/>
<evidence type="ECO:0000256" key="1">
    <source>
        <dbReference type="SAM" id="MobiDB-lite"/>
    </source>
</evidence>